<evidence type="ECO:0000256" key="1">
    <source>
        <dbReference type="SAM" id="MobiDB-lite"/>
    </source>
</evidence>
<organism evidence="2 3">
    <name type="scientific">Streptomyces tropicalis</name>
    <dbReference type="NCBI Taxonomy" id="3034234"/>
    <lineage>
        <taxon>Bacteria</taxon>
        <taxon>Bacillati</taxon>
        <taxon>Actinomycetota</taxon>
        <taxon>Actinomycetes</taxon>
        <taxon>Kitasatosporales</taxon>
        <taxon>Streptomycetaceae</taxon>
        <taxon>Streptomyces</taxon>
    </lineage>
</organism>
<evidence type="ECO:0000313" key="2">
    <source>
        <dbReference type="EMBL" id="MDF3297379.1"/>
    </source>
</evidence>
<sequence length="43" mass="4525">MSQPHTHILAPSAAHARAPFAAPPALRAAVCARPTRRRAGRKG</sequence>
<dbReference type="Proteomes" id="UP001221150">
    <property type="component" value="Unassembled WGS sequence"/>
</dbReference>
<keyword evidence="3" id="KW-1185">Reference proteome</keyword>
<proteinExistence type="predicted"/>
<protein>
    <submittedName>
        <fullName evidence="2">Uncharacterized protein</fullName>
    </submittedName>
</protein>
<dbReference type="RefSeq" id="WP_276106919.1">
    <property type="nucleotide sequence ID" value="NZ_JARJBB010000001.1"/>
</dbReference>
<feature type="compositionally biased region" description="Low complexity" evidence="1">
    <location>
        <begin position="10"/>
        <end position="20"/>
    </location>
</feature>
<name>A0ABT5ZYB0_9ACTN</name>
<accession>A0ABT5ZYB0</accession>
<reference evidence="2 3" key="1">
    <citation type="submission" date="2023-03" db="EMBL/GenBank/DDBJ databases">
        <title>Draft genome sequence of Streptomyces sp. K1PA1 isolated from peat swamp forest in Thailand.</title>
        <authorList>
            <person name="Klaysubun C."/>
            <person name="Duangmal K."/>
        </authorList>
    </citation>
    <scope>NUCLEOTIDE SEQUENCE [LARGE SCALE GENOMIC DNA]</scope>
    <source>
        <strain evidence="2 3">K1PA1</strain>
    </source>
</reference>
<comment type="caution">
    <text evidence="2">The sequence shown here is derived from an EMBL/GenBank/DDBJ whole genome shotgun (WGS) entry which is preliminary data.</text>
</comment>
<dbReference type="EMBL" id="JARJBB010000001">
    <property type="protein sequence ID" value="MDF3297379.1"/>
    <property type="molecule type" value="Genomic_DNA"/>
</dbReference>
<feature type="region of interest" description="Disordered" evidence="1">
    <location>
        <begin position="1"/>
        <end position="20"/>
    </location>
</feature>
<evidence type="ECO:0000313" key="3">
    <source>
        <dbReference type="Proteomes" id="UP001221150"/>
    </source>
</evidence>
<gene>
    <name evidence="2" type="ORF">P3H78_01800</name>
</gene>